<reference evidence="1" key="1">
    <citation type="submission" date="2021-02" db="EMBL/GenBank/DDBJ databases">
        <title>First Annotated Genome of the Yellow-green Alga Tribonema minus.</title>
        <authorList>
            <person name="Mahan K.M."/>
        </authorList>
    </citation>
    <scope>NUCLEOTIDE SEQUENCE</scope>
    <source>
        <strain evidence="1">UTEX B ZZ1240</strain>
    </source>
</reference>
<keyword evidence="2" id="KW-1185">Reference proteome</keyword>
<evidence type="ECO:0000313" key="1">
    <source>
        <dbReference type="EMBL" id="KAG5181713.1"/>
    </source>
</evidence>
<organism evidence="1 2">
    <name type="scientific">Tribonema minus</name>
    <dbReference type="NCBI Taxonomy" id="303371"/>
    <lineage>
        <taxon>Eukaryota</taxon>
        <taxon>Sar</taxon>
        <taxon>Stramenopiles</taxon>
        <taxon>Ochrophyta</taxon>
        <taxon>PX clade</taxon>
        <taxon>Xanthophyceae</taxon>
        <taxon>Tribonematales</taxon>
        <taxon>Tribonemataceae</taxon>
        <taxon>Tribonema</taxon>
    </lineage>
</organism>
<comment type="caution">
    <text evidence="1">The sequence shown here is derived from an EMBL/GenBank/DDBJ whole genome shotgun (WGS) entry which is preliminary data.</text>
</comment>
<protein>
    <submittedName>
        <fullName evidence="1">Uncharacterized protein</fullName>
    </submittedName>
</protein>
<dbReference type="EMBL" id="JAFCMP010000301">
    <property type="protein sequence ID" value="KAG5181713.1"/>
    <property type="molecule type" value="Genomic_DNA"/>
</dbReference>
<gene>
    <name evidence="1" type="ORF">JKP88DRAFT_246082</name>
</gene>
<evidence type="ECO:0000313" key="2">
    <source>
        <dbReference type="Proteomes" id="UP000664859"/>
    </source>
</evidence>
<proteinExistence type="predicted"/>
<accession>A0A835Z3S1</accession>
<sequence length="470" mass="51686">MQQVQSQERAVEAFQRAASRGLLSRNAWCLNRSFCFDVKPSAPKQAVLDSSHLTTARFQAVLRMPALMKLELRGDVKQAGGIRLPEQLQCLTLRDFRGKLRRWPSLVKLELLGAVAGTVRLPPSLTSLRTDDGFEGVLCGAPLQHLTKLVLHGEPTGHGAVFLRLSPQLRVLDLDVDLGDDVVLQLPPLLEELVVDSYVTKPFMLPLPPRLCKVRMYAQSQEDEMDIALWRKEFLENLPAGVNELVVTQSLTRAWEKFSLAEPDNIAWPTTVRSLVLERWSTTMQLPAHVTTLSIRDASPVVLTHMLDIATLTALESLSISGWNVWGDGDGQEEQWAQVGGHAHAVTAYLEVIKVHKLVLNALPLACPLQVRLPVTTKKLLLGNDVGGILTNGALPPALEELRVGANSNFNAPLTQFPPTLRVLQLNESFNAPLDNIPDGLQEAVLPLCKRALVRAGVLTLPPAARVSFV</sequence>
<dbReference type="SUPFAM" id="SSF52047">
    <property type="entry name" value="RNI-like"/>
    <property type="match status" value="1"/>
</dbReference>
<dbReference type="AlphaFoldDB" id="A0A835Z3S1"/>
<dbReference type="Proteomes" id="UP000664859">
    <property type="component" value="Unassembled WGS sequence"/>
</dbReference>
<name>A0A835Z3S1_9STRA</name>